<dbReference type="PROSITE" id="PS50181">
    <property type="entry name" value="FBOX"/>
    <property type="match status" value="1"/>
</dbReference>
<evidence type="ECO:0000313" key="3">
    <source>
        <dbReference type="EnsemblPlants" id="TraesCS5B02G525100.1"/>
    </source>
</evidence>
<evidence type="ECO:0000259" key="2">
    <source>
        <dbReference type="PROSITE" id="PS50181"/>
    </source>
</evidence>
<evidence type="ECO:0000313" key="4">
    <source>
        <dbReference type="Proteomes" id="UP000019116"/>
    </source>
</evidence>
<reference evidence="3" key="1">
    <citation type="submission" date="2018-08" db="EMBL/GenBank/DDBJ databases">
        <authorList>
            <person name="Rossello M."/>
        </authorList>
    </citation>
    <scope>NUCLEOTIDE SEQUENCE [LARGE SCALE GENOMIC DNA]</scope>
    <source>
        <strain evidence="3">cv. Chinese Spring</strain>
    </source>
</reference>
<dbReference type="SUPFAM" id="SSF82171">
    <property type="entry name" value="DPP6 N-terminal domain-like"/>
    <property type="match status" value="1"/>
</dbReference>
<dbReference type="Gramene" id="TraesCS5B02G525100.1">
    <property type="protein sequence ID" value="TraesCS5B02G525100.1"/>
    <property type="gene ID" value="TraesCS5B02G525100"/>
</dbReference>
<dbReference type="InterPro" id="IPR001810">
    <property type="entry name" value="F-box_dom"/>
</dbReference>
<feature type="domain" description="F-box" evidence="2">
    <location>
        <begin position="33"/>
        <end position="75"/>
    </location>
</feature>
<keyword evidence="4" id="KW-1185">Reference proteome</keyword>
<dbReference type="PANTHER" id="PTHR32133:SF335">
    <property type="entry name" value="F-BOX ASSOCIATED DOMAIN-CONTAINING PROTEIN"/>
    <property type="match status" value="1"/>
</dbReference>
<gene>
    <name evidence="3" type="primary">LOC123115286</name>
</gene>
<dbReference type="OrthoDB" id="586649at2759"/>
<sequence>MTQRSISQTRTTIPNSSGELAGGRRRHADSPPLPDDMLAEILLLLPPVPIHLFRAAFVSKRWRGLVHDARFLRRFREFYGGTPPILGFFNNHPRSPLFIPTSGGFAASTAAKMSHDNWWALHCRHGHALLQNRRTGTVLVWDLVTGDRRHLPLPSRAQEWSSNGAALCAAGHADHGGCRSCPFLVAYVFSRERNAVTSACTYSSETGVWSELTSIVLPFASVAVKPTALVGNTLYCLLDNYNILEFDLVNHRLGLTQKFPRNALCSYEDHIVIMPTEDGHLGLAGVEGLNLHLWSLMASVDGLVTWTHQRVIDLENFLAPEVVAATCNFWVEPIGFAEDAGVIFIYVHPRVYMIHLKSMQIEEVPEKGNYSSILPYTSFYAPGITTGGGDDQAELLNNC</sequence>
<dbReference type="SUPFAM" id="SSF81383">
    <property type="entry name" value="F-box domain"/>
    <property type="match status" value="1"/>
</dbReference>
<name>A0A3B6LXI8_WHEAT</name>
<dbReference type="PANTHER" id="PTHR32133">
    <property type="entry name" value="OS07G0120400 PROTEIN"/>
    <property type="match status" value="1"/>
</dbReference>
<feature type="compositionally biased region" description="Polar residues" evidence="1">
    <location>
        <begin position="1"/>
        <end position="18"/>
    </location>
</feature>
<proteinExistence type="predicted"/>
<dbReference type="Gene3D" id="1.20.1280.50">
    <property type="match status" value="1"/>
</dbReference>
<dbReference type="EnsemblPlants" id="TraesCS5B02G525100.1">
    <property type="protein sequence ID" value="TraesCS5B02G525100.1"/>
    <property type="gene ID" value="TraesCS5B02G525100"/>
</dbReference>
<dbReference type="Proteomes" id="UP000019116">
    <property type="component" value="Chromosome 5B"/>
</dbReference>
<feature type="region of interest" description="Disordered" evidence="1">
    <location>
        <begin position="1"/>
        <end position="29"/>
    </location>
</feature>
<dbReference type="STRING" id="4565.A0A3B6LXI8"/>
<dbReference type="AlphaFoldDB" id="A0A3B6LXI8"/>
<dbReference type="Gramene" id="TraesWEE_scaffold_037476_01G000200.1">
    <property type="protein sequence ID" value="TraesWEE_scaffold_037476_01G000200.1"/>
    <property type="gene ID" value="TraesWEE_scaffold_037476_01G000200"/>
</dbReference>
<organism evidence="3">
    <name type="scientific">Triticum aestivum</name>
    <name type="common">Wheat</name>
    <dbReference type="NCBI Taxonomy" id="4565"/>
    <lineage>
        <taxon>Eukaryota</taxon>
        <taxon>Viridiplantae</taxon>
        <taxon>Streptophyta</taxon>
        <taxon>Embryophyta</taxon>
        <taxon>Tracheophyta</taxon>
        <taxon>Spermatophyta</taxon>
        <taxon>Magnoliopsida</taxon>
        <taxon>Liliopsida</taxon>
        <taxon>Poales</taxon>
        <taxon>Poaceae</taxon>
        <taxon>BOP clade</taxon>
        <taxon>Pooideae</taxon>
        <taxon>Triticodae</taxon>
        <taxon>Triticeae</taxon>
        <taxon>Triticinae</taxon>
        <taxon>Triticum</taxon>
    </lineage>
</organism>
<dbReference type="Gramene" id="TraesRN5B0101244200.1">
    <property type="protein sequence ID" value="TraesRN5B0101244200.1"/>
    <property type="gene ID" value="TraesRN5B0101244200"/>
</dbReference>
<reference evidence="3" key="2">
    <citation type="submission" date="2018-10" db="UniProtKB">
        <authorList>
            <consortium name="EnsemblPlants"/>
        </authorList>
    </citation>
    <scope>IDENTIFICATION</scope>
</reference>
<dbReference type="SMART" id="SM00256">
    <property type="entry name" value="FBOX"/>
    <property type="match status" value="1"/>
</dbReference>
<accession>A0A3B6LXI8</accession>
<dbReference type="Pfam" id="PF00646">
    <property type="entry name" value="F-box"/>
    <property type="match status" value="1"/>
</dbReference>
<dbReference type="GeneID" id="123115286"/>
<dbReference type="RefSeq" id="XP_044392417.1">
    <property type="nucleotide sequence ID" value="XM_044536482.1"/>
</dbReference>
<dbReference type="InterPro" id="IPR036047">
    <property type="entry name" value="F-box-like_dom_sf"/>
</dbReference>
<dbReference type="Pfam" id="PF23635">
    <property type="entry name" value="Beta-prop_AT5G49610-like"/>
    <property type="match status" value="1"/>
</dbReference>
<dbReference type="Gramene" id="TraesCS5B03G1274400.1">
    <property type="protein sequence ID" value="TraesCS5B03G1274400.1.CDS"/>
    <property type="gene ID" value="TraesCS5B03G1274400"/>
</dbReference>
<dbReference type="InterPro" id="IPR056594">
    <property type="entry name" value="AT5G49610-like_b-prop"/>
</dbReference>
<evidence type="ECO:0000256" key="1">
    <source>
        <dbReference type="SAM" id="MobiDB-lite"/>
    </source>
</evidence>
<dbReference type="KEGG" id="taes:123115286"/>
<protein>
    <recommendedName>
        <fullName evidence="2">F-box domain-containing protein</fullName>
    </recommendedName>
</protein>